<accession>A0A8S9IW64</accession>
<feature type="domain" description="RNase H type-1" evidence="1">
    <location>
        <begin position="49"/>
        <end position="92"/>
    </location>
</feature>
<feature type="non-terminal residue" evidence="2">
    <location>
        <position position="1"/>
    </location>
</feature>
<dbReference type="InterPro" id="IPR008479">
    <property type="entry name" value="DUF760"/>
</dbReference>
<dbReference type="PANTHER" id="PTHR33598:SF2">
    <property type="entry name" value="MAR-BINDING FILAMENT-LIKE PROTEIN"/>
    <property type="match status" value="1"/>
</dbReference>
<dbReference type="GO" id="GO:0004523">
    <property type="term" value="F:RNA-DNA hybrid ribonuclease activity"/>
    <property type="evidence" value="ECO:0007669"/>
    <property type="project" value="InterPro"/>
</dbReference>
<evidence type="ECO:0000313" key="2">
    <source>
        <dbReference type="EMBL" id="KAF2574149.1"/>
    </source>
</evidence>
<dbReference type="GO" id="GO:0003676">
    <property type="term" value="F:nucleic acid binding"/>
    <property type="evidence" value="ECO:0007669"/>
    <property type="project" value="InterPro"/>
</dbReference>
<protein>
    <recommendedName>
        <fullName evidence="1">RNase H type-1 domain-containing protein</fullName>
    </recommendedName>
</protein>
<proteinExistence type="predicted"/>
<dbReference type="AlphaFoldDB" id="A0A8S9IW64"/>
<gene>
    <name evidence="2" type="ORF">F2Q70_00000875</name>
</gene>
<dbReference type="InterPro" id="IPR002156">
    <property type="entry name" value="RNaseH_domain"/>
</dbReference>
<organism evidence="2">
    <name type="scientific">Brassica cretica</name>
    <name type="common">Mustard</name>
    <dbReference type="NCBI Taxonomy" id="69181"/>
    <lineage>
        <taxon>Eukaryota</taxon>
        <taxon>Viridiplantae</taxon>
        <taxon>Streptophyta</taxon>
        <taxon>Embryophyta</taxon>
        <taxon>Tracheophyta</taxon>
        <taxon>Spermatophyta</taxon>
        <taxon>Magnoliopsida</taxon>
        <taxon>eudicotyledons</taxon>
        <taxon>Gunneridae</taxon>
        <taxon>Pentapetalae</taxon>
        <taxon>rosids</taxon>
        <taxon>malvids</taxon>
        <taxon>Brassicales</taxon>
        <taxon>Brassicaceae</taxon>
        <taxon>Brassiceae</taxon>
        <taxon>Brassica</taxon>
    </lineage>
</organism>
<name>A0A8S9IW64_BRACR</name>
<dbReference type="EMBL" id="QGKY02001015">
    <property type="protein sequence ID" value="KAF2574149.1"/>
    <property type="molecule type" value="Genomic_DNA"/>
</dbReference>
<reference evidence="2" key="1">
    <citation type="submission" date="2019-12" db="EMBL/GenBank/DDBJ databases">
        <title>Genome sequencing and annotation of Brassica cretica.</title>
        <authorList>
            <person name="Studholme D.J."/>
            <person name="Sarris P.F."/>
        </authorList>
    </citation>
    <scope>NUCLEOTIDE SEQUENCE</scope>
    <source>
        <strain evidence="2">PFS-102/07</strain>
        <tissue evidence="2">Leaf</tissue>
    </source>
</reference>
<comment type="caution">
    <text evidence="2">The sequence shown here is derived from an EMBL/GenBank/DDBJ whole genome shotgun (WGS) entry which is preliminary data.</text>
</comment>
<sequence length="509" mass="56750">MWRKKFGNSEKSVLTWVTPKWWLEVIVILNDNRWPYCVEDIHIITRIESHVSSPCIAEALAIRVALYHAISLHFTHICLSTDCQVLVRALSSGCRSSIVGAPGSDGGHRLHPLVFCVCFASEEEEEEEEEESSYNFAIKLPSSMSTTTTISCFSLTLPRVTIRNKPTNPSSPFLFRSNSRSRPLTLAASASTSPNSFSDDGFSLDDFALHSDSRSPKKCLIADVIQEIEPLDVSQIQKDVPLTTLDAMKRTISGMLGLLPSDRFQVHIESLWEPLSKLLVSSMMTGYTLRNAEYRLFLEKNLDMDGDDLESHTIVKGTDTEPDDVCVENNGSSTMDGKTQSLSEMIDKEGLGRQSIFCQELQEVRRKNAALQMQQFVGEEKNDLLDYLRSLQPEKVAELSEPAAPEVKETIHSVVHGLLATLSPKMHSKLPTSEAPPTETVNAKGHEDCAELVENTSLHFQPLISLTRDYLARLLFWLDLPCFLPLLLAKVHAVRTLSQRFGISNGTNG</sequence>
<dbReference type="PANTHER" id="PTHR33598">
    <property type="entry name" value="OS02G0833400 PROTEIN"/>
    <property type="match status" value="1"/>
</dbReference>
<evidence type="ECO:0000259" key="1">
    <source>
        <dbReference type="Pfam" id="PF13456"/>
    </source>
</evidence>
<dbReference type="Pfam" id="PF05542">
    <property type="entry name" value="DUF760"/>
    <property type="match status" value="2"/>
</dbReference>
<dbReference type="Pfam" id="PF13456">
    <property type="entry name" value="RVT_3"/>
    <property type="match status" value="1"/>
</dbReference>